<keyword evidence="4" id="KW-1185">Reference proteome</keyword>
<gene>
    <name evidence="3" type="ORF">GCM10011374_31720</name>
</gene>
<protein>
    <submittedName>
        <fullName evidence="3">Uncharacterized protein</fullName>
    </submittedName>
</protein>
<feature type="transmembrane region" description="Helical" evidence="2">
    <location>
        <begin position="12"/>
        <end position="30"/>
    </location>
</feature>
<evidence type="ECO:0000313" key="4">
    <source>
        <dbReference type="Proteomes" id="UP000638848"/>
    </source>
</evidence>
<evidence type="ECO:0000256" key="2">
    <source>
        <dbReference type="SAM" id="Phobius"/>
    </source>
</evidence>
<feature type="transmembrane region" description="Helical" evidence="2">
    <location>
        <begin position="136"/>
        <end position="153"/>
    </location>
</feature>
<organism evidence="3 4">
    <name type="scientific">Kocuria dechangensis</name>
    <dbReference type="NCBI Taxonomy" id="1176249"/>
    <lineage>
        <taxon>Bacteria</taxon>
        <taxon>Bacillati</taxon>
        <taxon>Actinomycetota</taxon>
        <taxon>Actinomycetes</taxon>
        <taxon>Micrococcales</taxon>
        <taxon>Micrococcaceae</taxon>
        <taxon>Kocuria</taxon>
    </lineage>
</organism>
<proteinExistence type="predicted"/>
<accession>A0A917H2P2</accession>
<evidence type="ECO:0000256" key="1">
    <source>
        <dbReference type="SAM" id="MobiDB-lite"/>
    </source>
</evidence>
<comment type="caution">
    <text evidence="3">The sequence shown here is derived from an EMBL/GenBank/DDBJ whole genome shotgun (WGS) entry which is preliminary data.</text>
</comment>
<evidence type="ECO:0000313" key="3">
    <source>
        <dbReference type="EMBL" id="GGG65504.1"/>
    </source>
</evidence>
<dbReference type="Proteomes" id="UP000638848">
    <property type="component" value="Unassembled WGS sequence"/>
</dbReference>
<dbReference type="EMBL" id="BMEQ01000021">
    <property type="protein sequence ID" value="GGG65504.1"/>
    <property type="molecule type" value="Genomic_DNA"/>
</dbReference>
<dbReference type="AlphaFoldDB" id="A0A917H2P2"/>
<feature type="transmembrane region" description="Helical" evidence="2">
    <location>
        <begin position="84"/>
        <end position="102"/>
    </location>
</feature>
<keyword evidence="2" id="KW-0472">Membrane</keyword>
<sequence>MHQSVETRVMRTVYMFFLGVLLALFVGLGIDTVHPAPPEPQMPPGVAMAQENRALTPSEKQEMDAYQREWDRWEDDQQDYSGDVGLVALVGSVLLLGASLAVERRSRVLAGGVLLGGLFTLLYSIVRSLISQETVATFSVVTVALFLVLALGWRRFVLRPGEGPGQGPGHPGRSEGQRQLLVEDGPDGGDVDVRDGGVLPDR</sequence>
<keyword evidence="2" id="KW-1133">Transmembrane helix</keyword>
<feature type="compositionally biased region" description="Basic and acidic residues" evidence="1">
    <location>
        <begin position="191"/>
        <end position="202"/>
    </location>
</feature>
<reference evidence="3" key="1">
    <citation type="journal article" date="2014" name="Int. J. Syst. Evol. Microbiol.">
        <title>Complete genome sequence of Corynebacterium casei LMG S-19264T (=DSM 44701T), isolated from a smear-ripened cheese.</title>
        <authorList>
            <consortium name="US DOE Joint Genome Institute (JGI-PGF)"/>
            <person name="Walter F."/>
            <person name="Albersmeier A."/>
            <person name="Kalinowski J."/>
            <person name="Ruckert C."/>
        </authorList>
    </citation>
    <scope>NUCLEOTIDE SEQUENCE</scope>
    <source>
        <strain evidence="3">CGMCC 1.12187</strain>
    </source>
</reference>
<name>A0A917H2P2_9MICC</name>
<reference evidence="3" key="2">
    <citation type="submission" date="2020-09" db="EMBL/GenBank/DDBJ databases">
        <authorList>
            <person name="Sun Q."/>
            <person name="Zhou Y."/>
        </authorList>
    </citation>
    <scope>NUCLEOTIDE SEQUENCE</scope>
    <source>
        <strain evidence="3">CGMCC 1.12187</strain>
    </source>
</reference>
<feature type="region of interest" description="Disordered" evidence="1">
    <location>
        <begin position="162"/>
        <end position="202"/>
    </location>
</feature>
<keyword evidence="2" id="KW-0812">Transmembrane</keyword>
<feature type="transmembrane region" description="Helical" evidence="2">
    <location>
        <begin position="109"/>
        <end position="130"/>
    </location>
</feature>
<dbReference type="RefSeq" id="WP_188538967.1">
    <property type="nucleotide sequence ID" value="NZ_BMEQ01000021.1"/>
</dbReference>